<dbReference type="SUPFAM" id="SSF51905">
    <property type="entry name" value="FAD/NAD(P)-binding domain"/>
    <property type="match status" value="1"/>
</dbReference>
<evidence type="ECO:0000256" key="3">
    <source>
        <dbReference type="PIRSR" id="PIRSR601613-1"/>
    </source>
</evidence>
<evidence type="ECO:0000256" key="1">
    <source>
        <dbReference type="ARBA" id="ARBA00001974"/>
    </source>
</evidence>
<dbReference type="EMBL" id="BTGC01000008">
    <property type="protein sequence ID" value="GMM52943.1"/>
    <property type="molecule type" value="Genomic_DNA"/>
</dbReference>
<feature type="binding site" evidence="3">
    <location>
        <position position="219"/>
    </location>
    <ligand>
        <name>FAD</name>
        <dbReference type="ChEBI" id="CHEBI:57692"/>
    </ligand>
</feature>
<dbReference type="PRINTS" id="PR00757">
    <property type="entry name" value="AMINEOXDASEF"/>
</dbReference>
<keyword evidence="4" id="KW-0285">Flavoprotein</keyword>
<gene>
    <name evidence="6" type="ORF">DASB73_039060</name>
</gene>
<dbReference type="Gene3D" id="3.50.50.60">
    <property type="entry name" value="FAD/NAD(P)-binding domain"/>
    <property type="match status" value="1"/>
</dbReference>
<comment type="similarity">
    <text evidence="4">Belongs to the flavin monoamine oxidase family.</text>
</comment>
<dbReference type="AlphaFoldDB" id="A0AAV5RP54"/>
<feature type="domain" description="Amine oxidase" evidence="5">
    <location>
        <begin position="21"/>
        <end position="441"/>
    </location>
</feature>
<evidence type="ECO:0000256" key="4">
    <source>
        <dbReference type="RuleBase" id="RU362067"/>
    </source>
</evidence>
<dbReference type="InterPro" id="IPR050281">
    <property type="entry name" value="Flavin_monoamine_oxidase"/>
</dbReference>
<accession>A0AAV5RP54</accession>
<reference evidence="6 7" key="1">
    <citation type="journal article" date="2023" name="Elife">
        <title>Identification of key yeast species and microbe-microbe interactions impacting larval growth of Drosophila in the wild.</title>
        <authorList>
            <person name="Mure A."/>
            <person name="Sugiura Y."/>
            <person name="Maeda R."/>
            <person name="Honda K."/>
            <person name="Sakurai N."/>
            <person name="Takahashi Y."/>
            <person name="Watada M."/>
            <person name="Katoh T."/>
            <person name="Gotoh A."/>
            <person name="Gotoh Y."/>
            <person name="Taniguchi I."/>
            <person name="Nakamura K."/>
            <person name="Hayashi T."/>
            <person name="Katayama T."/>
            <person name="Uemura T."/>
            <person name="Hattori Y."/>
        </authorList>
    </citation>
    <scope>NUCLEOTIDE SEQUENCE [LARGE SCALE GENOMIC DNA]</scope>
    <source>
        <strain evidence="6 7">SB-73</strain>
    </source>
</reference>
<keyword evidence="2 4" id="KW-0560">Oxidoreductase</keyword>
<dbReference type="PANTHER" id="PTHR10742">
    <property type="entry name" value="FLAVIN MONOAMINE OXIDASE"/>
    <property type="match status" value="1"/>
</dbReference>
<dbReference type="SUPFAM" id="SSF54373">
    <property type="entry name" value="FAD-linked reductases, C-terminal domain"/>
    <property type="match status" value="1"/>
</dbReference>
<feature type="binding site" evidence="3">
    <location>
        <begin position="40"/>
        <end position="41"/>
    </location>
    <ligand>
        <name>FAD</name>
        <dbReference type="ChEBI" id="CHEBI:57692"/>
    </ligand>
</feature>
<protein>
    <recommendedName>
        <fullName evidence="4">Amine oxidase</fullName>
        <ecNumber evidence="4">1.4.3.-</ecNumber>
    </recommendedName>
</protein>
<keyword evidence="4" id="KW-0274">FAD</keyword>
<dbReference type="InterPro" id="IPR001613">
    <property type="entry name" value="Flavin_amine_oxidase"/>
</dbReference>
<dbReference type="Pfam" id="PF01593">
    <property type="entry name" value="Amino_oxidase"/>
    <property type="match status" value="1"/>
</dbReference>
<sequence>MVDPCTEPYRNPSVVVVGAGIAGLSAAVKLSQKCKVVVLEAQNQIGGRISSFQSGNRTYDLGASWFHDIDNNQLYSDIQESILSSGRKPWSLEIDHTDENYEMNVIADDGSVSTVQDVSEKLKCAENILETIGDDASEFDMSLEEYAHTYLHPDVGIALRAYESYVGLLWSQMSAVETPPTLLDHGTDAFQFGGNELVIDFLKSKLNSANTELILNAPVTSISNSESGVTVSSAAGQFFCKHVIVTAPLAVLQKAKPSLFASPIPEPLENAITNATIAVLAKVVLEFPKRFWRKGLGRVCCIYKNTSVMFSCIYDTQNENEHSVNKTLLAFVPGPLGASIERDHASAWPELKQFIKPLVDSEVGIVDPHQVHVSSWSKNEYIRGAYSSLSKGQNMRDLVLPMMQGAWDDKLLFAGEHCTIQGIGCMDGAYVSGISAAEKVLND</sequence>
<name>A0AAV5RP54_STABA</name>
<keyword evidence="7" id="KW-1185">Reference proteome</keyword>
<dbReference type="InterPro" id="IPR002937">
    <property type="entry name" value="Amino_oxidase"/>
</dbReference>
<organism evidence="6 7">
    <name type="scientific">Starmerella bacillaris</name>
    <name type="common">Yeast</name>
    <name type="synonym">Candida zemplinina</name>
    <dbReference type="NCBI Taxonomy" id="1247836"/>
    <lineage>
        <taxon>Eukaryota</taxon>
        <taxon>Fungi</taxon>
        <taxon>Dikarya</taxon>
        <taxon>Ascomycota</taxon>
        <taxon>Saccharomycotina</taxon>
        <taxon>Dipodascomycetes</taxon>
        <taxon>Dipodascales</taxon>
        <taxon>Trichomonascaceae</taxon>
        <taxon>Starmerella</taxon>
    </lineage>
</organism>
<dbReference type="InterPro" id="IPR036188">
    <property type="entry name" value="FAD/NAD-bd_sf"/>
</dbReference>
<evidence type="ECO:0000313" key="6">
    <source>
        <dbReference type="EMBL" id="GMM52943.1"/>
    </source>
</evidence>
<proteinExistence type="inferred from homology"/>
<evidence type="ECO:0000259" key="5">
    <source>
        <dbReference type="Pfam" id="PF01593"/>
    </source>
</evidence>
<dbReference type="EC" id="1.4.3.-" evidence="4"/>
<dbReference type="PANTHER" id="PTHR10742:SF410">
    <property type="entry name" value="LYSINE-SPECIFIC HISTONE DEMETHYLASE 2"/>
    <property type="match status" value="1"/>
</dbReference>
<evidence type="ECO:0000313" key="7">
    <source>
        <dbReference type="Proteomes" id="UP001362899"/>
    </source>
</evidence>
<dbReference type="Proteomes" id="UP001362899">
    <property type="component" value="Unassembled WGS sequence"/>
</dbReference>
<dbReference type="Gene3D" id="3.90.660.10">
    <property type="match status" value="1"/>
</dbReference>
<dbReference type="GO" id="GO:0016491">
    <property type="term" value="F:oxidoreductase activity"/>
    <property type="evidence" value="ECO:0007669"/>
    <property type="project" value="UniProtKB-KW"/>
</dbReference>
<feature type="binding site" evidence="3">
    <location>
        <position position="331"/>
    </location>
    <ligand>
        <name>substrate</name>
    </ligand>
</feature>
<evidence type="ECO:0000256" key="2">
    <source>
        <dbReference type="ARBA" id="ARBA00023002"/>
    </source>
</evidence>
<comment type="caution">
    <text evidence="6">The sequence shown here is derived from an EMBL/GenBank/DDBJ whole genome shotgun (WGS) entry which is preliminary data.</text>
</comment>
<comment type="cofactor">
    <cofactor evidence="1 4">
        <name>FAD</name>
        <dbReference type="ChEBI" id="CHEBI:57692"/>
    </cofactor>
</comment>